<dbReference type="GO" id="GO:0003676">
    <property type="term" value="F:nucleic acid binding"/>
    <property type="evidence" value="ECO:0007669"/>
    <property type="project" value="InterPro"/>
</dbReference>
<dbReference type="EMBL" id="HG934468">
    <property type="protein sequence ID" value="CDN30281.1"/>
    <property type="molecule type" value="Genomic_DNA"/>
</dbReference>
<evidence type="ECO:0000256" key="5">
    <source>
        <dbReference type="ARBA" id="ARBA00047942"/>
    </source>
</evidence>
<dbReference type="STRING" id="1433126.BN938_0175"/>
<gene>
    <name evidence="6" type="ORF">BN938_0175</name>
</gene>
<organism evidence="6 7">
    <name type="scientific">Mucinivorans hirudinis</name>
    <dbReference type="NCBI Taxonomy" id="1433126"/>
    <lineage>
        <taxon>Bacteria</taxon>
        <taxon>Pseudomonadati</taxon>
        <taxon>Bacteroidota</taxon>
        <taxon>Bacteroidia</taxon>
        <taxon>Bacteroidales</taxon>
        <taxon>Rikenellaceae</taxon>
        <taxon>Mucinivorans</taxon>
    </lineage>
</organism>
<dbReference type="REBASE" id="88617">
    <property type="entry name" value="M.MhiM3ORF175P"/>
</dbReference>
<dbReference type="HOGENOM" id="CLU_034356_1_0_10"/>
<dbReference type="InterPro" id="IPR012327">
    <property type="entry name" value="MeTrfase_D12"/>
</dbReference>
<comment type="catalytic activity">
    <reaction evidence="5">
        <text>a 2'-deoxyadenosine in DNA + S-adenosyl-L-methionine = an N(6)-methyl-2'-deoxyadenosine in DNA + S-adenosyl-L-homocysteine + H(+)</text>
        <dbReference type="Rhea" id="RHEA:15197"/>
        <dbReference type="Rhea" id="RHEA-COMP:12418"/>
        <dbReference type="Rhea" id="RHEA-COMP:12419"/>
        <dbReference type="ChEBI" id="CHEBI:15378"/>
        <dbReference type="ChEBI" id="CHEBI:57856"/>
        <dbReference type="ChEBI" id="CHEBI:59789"/>
        <dbReference type="ChEBI" id="CHEBI:90615"/>
        <dbReference type="ChEBI" id="CHEBI:90616"/>
        <dbReference type="EC" id="2.1.1.72"/>
    </reaction>
</comment>
<sequence length="363" mass="41504">MSKILNDIPPTEGIKYAGSKLKILPEILAIINGLEIKKVLDGFSGTTRVSQAFARLGYDTTSNDVAVWSKTFATAYLLNREEPEYYSELIGYLNNVKGFHGWLSENYGGCAREDCKRPFQLKNCRKADAIRMEIENLKLDEVTRAVAMTSLVLALDSVDSTLGHYAAYLSEWSPRSYKDLVLKIPKLFVSEGDNCVLQNDIFDVIDRDCYDLAYFDPPYGSNNEKMPPSRVRYNSYYHIWKSLILNDNPPLFGKANRREDSRDDVAGSVFEEYRRDDQGAFIAIKSIGKLLSETKARYILLSYSSGGRATKEELYDIINQTGKLVRAVEIDYRRNAMSTMRWTNEWINSDGKYCEYLFLLEKI</sequence>
<accession>A0A060R5V0</accession>
<dbReference type="InterPro" id="IPR029063">
    <property type="entry name" value="SAM-dependent_MTases_sf"/>
</dbReference>
<dbReference type="GO" id="GO:0009307">
    <property type="term" value="P:DNA restriction-modification system"/>
    <property type="evidence" value="ECO:0007669"/>
    <property type="project" value="InterPro"/>
</dbReference>
<dbReference type="InterPro" id="IPR002052">
    <property type="entry name" value="DNA_methylase_N6_adenine_CS"/>
</dbReference>
<dbReference type="eggNOG" id="COG3392">
    <property type="taxonomic scope" value="Bacteria"/>
</dbReference>
<dbReference type="OrthoDB" id="9805629at2"/>
<proteinExistence type="predicted"/>
<evidence type="ECO:0000313" key="7">
    <source>
        <dbReference type="Proteomes" id="UP000027616"/>
    </source>
</evidence>
<reference evidence="6 7" key="1">
    <citation type="journal article" date="2015" name="Genome Announc.">
        <title>Complete Genome Sequence of the Novel Leech Symbiont Mucinivorans hirudinis M3T.</title>
        <authorList>
            <person name="Nelson M.C."/>
            <person name="Bomar L."/>
            <person name="Graf J."/>
        </authorList>
    </citation>
    <scope>NUCLEOTIDE SEQUENCE [LARGE SCALE GENOMIC DNA]</scope>
    <source>
        <strain evidence="7">M3</strain>
    </source>
</reference>
<dbReference type="PRINTS" id="PR00505">
    <property type="entry name" value="D12N6MTFRASE"/>
</dbReference>
<dbReference type="PROSITE" id="PS00092">
    <property type="entry name" value="N6_MTASE"/>
    <property type="match status" value="1"/>
</dbReference>
<dbReference type="Proteomes" id="UP000027616">
    <property type="component" value="Chromosome I"/>
</dbReference>
<keyword evidence="7" id="KW-1185">Reference proteome</keyword>
<evidence type="ECO:0000256" key="2">
    <source>
        <dbReference type="ARBA" id="ARBA00022603"/>
    </source>
</evidence>
<protein>
    <recommendedName>
        <fullName evidence="1">site-specific DNA-methyltransferase (adenine-specific)</fullName>
        <ecNumber evidence="1">2.1.1.72</ecNumber>
    </recommendedName>
</protein>
<dbReference type="Pfam" id="PF02086">
    <property type="entry name" value="MethyltransfD12"/>
    <property type="match status" value="1"/>
</dbReference>
<dbReference type="GO" id="GO:0032259">
    <property type="term" value="P:methylation"/>
    <property type="evidence" value="ECO:0007669"/>
    <property type="project" value="UniProtKB-KW"/>
</dbReference>
<dbReference type="KEGG" id="rbc:BN938_0175"/>
<dbReference type="PATRIC" id="fig|1433126.3.peg.173"/>
<name>A0A060R5V0_9BACT</name>
<keyword evidence="2 6" id="KW-0489">Methyltransferase</keyword>
<evidence type="ECO:0000313" key="6">
    <source>
        <dbReference type="EMBL" id="CDN30281.1"/>
    </source>
</evidence>
<evidence type="ECO:0000256" key="1">
    <source>
        <dbReference type="ARBA" id="ARBA00011900"/>
    </source>
</evidence>
<keyword evidence="4" id="KW-0949">S-adenosyl-L-methionine</keyword>
<keyword evidence="3 6" id="KW-0808">Transferase</keyword>
<dbReference type="AlphaFoldDB" id="A0A060R5V0"/>
<evidence type="ECO:0000256" key="4">
    <source>
        <dbReference type="ARBA" id="ARBA00022691"/>
    </source>
</evidence>
<evidence type="ECO:0000256" key="3">
    <source>
        <dbReference type="ARBA" id="ARBA00022679"/>
    </source>
</evidence>
<dbReference type="SUPFAM" id="SSF53335">
    <property type="entry name" value="S-adenosyl-L-methionine-dependent methyltransferases"/>
    <property type="match status" value="1"/>
</dbReference>
<dbReference type="EC" id="2.1.1.72" evidence="1"/>
<dbReference type="GO" id="GO:0009007">
    <property type="term" value="F:site-specific DNA-methyltransferase (adenine-specific) activity"/>
    <property type="evidence" value="ECO:0007669"/>
    <property type="project" value="UniProtKB-EC"/>
</dbReference>